<dbReference type="Proteomes" id="UP000317728">
    <property type="component" value="Chromosome"/>
</dbReference>
<name>A0AB73U523_MYCCH</name>
<evidence type="ECO:0000313" key="1">
    <source>
        <dbReference type="EMBL" id="QDF71890.1"/>
    </source>
</evidence>
<evidence type="ECO:0000313" key="2">
    <source>
        <dbReference type="Proteomes" id="UP000317728"/>
    </source>
</evidence>
<dbReference type="AlphaFoldDB" id="A0AB73U523"/>
<gene>
    <name evidence="1" type="ORF">FJK96_18175</name>
</gene>
<protein>
    <submittedName>
        <fullName evidence="1">Uncharacterized protein</fullName>
    </submittedName>
</protein>
<accession>A0AB73U523</accession>
<dbReference type="RefSeq" id="WP_075908157.1">
    <property type="nucleotide sequence ID" value="NZ_CP041150.1"/>
</dbReference>
<dbReference type="EMBL" id="CP041150">
    <property type="protein sequence ID" value="QDF71890.1"/>
    <property type="molecule type" value="Genomic_DNA"/>
</dbReference>
<proteinExistence type="predicted"/>
<reference evidence="1 2" key="1">
    <citation type="submission" date="2019-06" db="EMBL/GenBank/DDBJ databases">
        <title>Whole geneome sequnce of Mycobacteroides chelonae M77 isolated from bovine milk from Meghalaya, India.</title>
        <authorList>
            <person name="Vise E."/>
            <person name="Das S."/>
            <person name="Garg A."/>
            <person name="Ghatak S."/>
            <person name="Shakuntala I."/>
            <person name="Milton A.A.P."/>
            <person name="Karam A."/>
            <person name="Sanjukta R."/>
            <person name="Puro K."/>
            <person name="Sen A."/>
        </authorList>
    </citation>
    <scope>NUCLEOTIDE SEQUENCE [LARGE SCALE GENOMIC DNA]</scope>
    <source>
        <strain evidence="1 2">M77</strain>
    </source>
</reference>
<organism evidence="1 2">
    <name type="scientific">Mycobacteroides chelonae</name>
    <name type="common">Mycobacterium chelonae</name>
    <dbReference type="NCBI Taxonomy" id="1774"/>
    <lineage>
        <taxon>Bacteria</taxon>
        <taxon>Bacillati</taxon>
        <taxon>Actinomycetota</taxon>
        <taxon>Actinomycetes</taxon>
        <taxon>Mycobacteriales</taxon>
        <taxon>Mycobacteriaceae</taxon>
        <taxon>Mycobacteroides</taxon>
    </lineage>
</organism>
<sequence>MSALVRTFVTSGQTTYGREVEVPRVGGYDIDTQGRLLLKTSQWGGDVLAVFQKWEHFIITQERGTDGRFVKRR</sequence>